<dbReference type="AlphaFoldDB" id="A0A6M6JEH1"/>
<dbReference type="Proteomes" id="UP000505377">
    <property type="component" value="Chromosome"/>
</dbReference>
<dbReference type="KEGG" id="pbro:HOP40_02210"/>
<dbReference type="Pfam" id="PF01966">
    <property type="entry name" value="HD"/>
    <property type="match status" value="1"/>
</dbReference>
<proteinExistence type="predicted"/>
<name>A0A6M6JEH1_9PSEU</name>
<evidence type="ECO:0000259" key="1">
    <source>
        <dbReference type="Pfam" id="PF01966"/>
    </source>
</evidence>
<dbReference type="InterPro" id="IPR006674">
    <property type="entry name" value="HD_domain"/>
</dbReference>
<sequence length="187" mass="20613">MRSTRSAEQAAEQHLGATMPRRWCHVRSVAAEANRIAPAFGDGELLVTAAVLHDIGYAPDLVMTEFHPLDGARFLQTQDAPARLCALVARHSCAIKEAELRGCHADVAEFPDEETPLRDALWYCDMVTGPDGQRLTVDDRLAEIRNRYGSESLVGQFLDIARPELIAAVDRTIERYTAAGIPQPKYG</sequence>
<dbReference type="InterPro" id="IPR003607">
    <property type="entry name" value="HD/PDEase_dom"/>
</dbReference>
<dbReference type="Gene3D" id="1.10.3210.10">
    <property type="entry name" value="Hypothetical protein af1432"/>
    <property type="match status" value="1"/>
</dbReference>
<accession>A0A6M6JEH1</accession>
<organism evidence="2 3">
    <name type="scientific">Pseudonocardia broussonetiae</name>
    <dbReference type="NCBI Taxonomy" id="2736640"/>
    <lineage>
        <taxon>Bacteria</taxon>
        <taxon>Bacillati</taxon>
        <taxon>Actinomycetota</taxon>
        <taxon>Actinomycetes</taxon>
        <taxon>Pseudonocardiales</taxon>
        <taxon>Pseudonocardiaceae</taxon>
        <taxon>Pseudonocardia</taxon>
    </lineage>
</organism>
<keyword evidence="3" id="KW-1185">Reference proteome</keyword>
<dbReference type="CDD" id="cd00077">
    <property type="entry name" value="HDc"/>
    <property type="match status" value="1"/>
</dbReference>
<gene>
    <name evidence="2" type="ORF">HOP40_02210</name>
</gene>
<protein>
    <submittedName>
        <fullName evidence="2">HD domain-containing protein</fullName>
    </submittedName>
</protein>
<feature type="domain" description="HD" evidence="1">
    <location>
        <begin position="22"/>
        <end position="101"/>
    </location>
</feature>
<reference evidence="2 3" key="1">
    <citation type="submission" date="2020-05" db="EMBL/GenBank/DDBJ databases">
        <authorList>
            <person name="Mo P."/>
        </authorList>
    </citation>
    <scope>NUCLEOTIDE SEQUENCE [LARGE SCALE GENOMIC DNA]</scope>
    <source>
        <strain evidence="2 3">Gen01</strain>
    </source>
</reference>
<dbReference type="EMBL" id="CP053564">
    <property type="protein sequence ID" value="QJY44799.1"/>
    <property type="molecule type" value="Genomic_DNA"/>
</dbReference>
<dbReference type="SUPFAM" id="SSF109604">
    <property type="entry name" value="HD-domain/PDEase-like"/>
    <property type="match status" value="1"/>
</dbReference>
<evidence type="ECO:0000313" key="3">
    <source>
        <dbReference type="Proteomes" id="UP000505377"/>
    </source>
</evidence>
<evidence type="ECO:0000313" key="2">
    <source>
        <dbReference type="EMBL" id="QJY44799.1"/>
    </source>
</evidence>